<dbReference type="Proteomes" id="UP000058074">
    <property type="component" value="Chromosome"/>
</dbReference>
<dbReference type="PATRIC" id="fig|33050.5.peg.2223"/>
<name>A0A0N9UYC0_SPHMC</name>
<proteinExistence type="predicted"/>
<organism evidence="2 3">
    <name type="scientific">Sphingopyxis macrogoltabida</name>
    <name type="common">Sphingomonas macrogoltabidus</name>
    <dbReference type="NCBI Taxonomy" id="33050"/>
    <lineage>
        <taxon>Bacteria</taxon>
        <taxon>Pseudomonadati</taxon>
        <taxon>Pseudomonadota</taxon>
        <taxon>Alphaproteobacteria</taxon>
        <taxon>Sphingomonadales</taxon>
        <taxon>Sphingomonadaceae</taxon>
        <taxon>Sphingopyxis</taxon>
    </lineage>
</organism>
<accession>A0A0N9UYC0</accession>
<dbReference type="AlphaFoldDB" id="A0A0N9UYC0"/>
<reference evidence="2 3" key="1">
    <citation type="journal article" date="2015" name="Genome Announc.">
        <title>Complete Genome Sequence of Polypropylene Glycol- and Polyethylene Glycol-Degrading Sphingopyxis macrogoltabida Strain EY-1.</title>
        <authorList>
            <person name="Ohtsubo Y."/>
            <person name="Nagata Y."/>
            <person name="Numata M."/>
            <person name="Tsuchikane K."/>
            <person name="Hosoyama A."/>
            <person name="Yamazoe A."/>
            <person name="Tsuda M."/>
            <person name="Fujita N."/>
            <person name="Kawai F."/>
        </authorList>
    </citation>
    <scope>NUCLEOTIDE SEQUENCE [LARGE SCALE GENOMIC DNA]</scope>
    <source>
        <strain evidence="2 3">EY-1</strain>
    </source>
</reference>
<keyword evidence="1" id="KW-0732">Signal</keyword>
<protein>
    <submittedName>
        <fullName evidence="2">Uncharacterized protein</fullName>
    </submittedName>
</protein>
<feature type="chain" id="PRO_5006039151" evidence="1">
    <location>
        <begin position="22"/>
        <end position="203"/>
    </location>
</feature>
<evidence type="ECO:0000256" key="1">
    <source>
        <dbReference type="SAM" id="SignalP"/>
    </source>
</evidence>
<sequence length="203" mass="21189">MRALLILSALVAVSAATPALAAGDCTPGPALADNATPLVPIEVEMTVVPSLLAPLAADSPWRARFEAAADELLSALRSGQPARWQPLLGGRWLGERERAAVATLLADECAAFAPLLTARGPIERRILGWNIPASYSPADGAEIAARPEAEALVCWSAGQGNDAAWPRTAAEADNAAGRPYACARIAYSLRGGIPSWRAFVERG</sequence>
<feature type="signal peptide" evidence="1">
    <location>
        <begin position="1"/>
        <end position="21"/>
    </location>
</feature>
<evidence type="ECO:0000313" key="3">
    <source>
        <dbReference type="Proteomes" id="UP000058074"/>
    </source>
</evidence>
<evidence type="ECO:0000313" key="2">
    <source>
        <dbReference type="EMBL" id="ALH80833.1"/>
    </source>
</evidence>
<dbReference type="RefSeq" id="WP_054588139.1">
    <property type="nucleotide sequence ID" value="NZ_CP012700.1"/>
</dbReference>
<dbReference type="EMBL" id="CP012700">
    <property type="protein sequence ID" value="ALH80833.1"/>
    <property type="molecule type" value="Genomic_DNA"/>
</dbReference>
<dbReference type="KEGG" id="smag:AN936_10760"/>
<gene>
    <name evidence="2" type="ORF">AN936_10760</name>
</gene>
<dbReference type="OrthoDB" id="7448657at2"/>